<name>A0A235F6P7_9BACL</name>
<dbReference type="Proteomes" id="UP000215059">
    <property type="component" value="Unassembled WGS sequence"/>
</dbReference>
<keyword evidence="1" id="KW-0812">Transmembrane</keyword>
<dbReference type="AlphaFoldDB" id="A0A235F6P7"/>
<protein>
    <submittedName>
        <fullName evidence="2">Uncharacterized protein</fullName>
    </submittedName>
</protein>
<accession>A0A235F6P7</accession>
<keyword evidence="3" id="KW-1185">Reference proteome</keyword>
<sequence length="76" mass="8959">MFEKIFVLCCILAVLYWDYKKAKQNSSAKKYHLILCVGAFYLGFLYFTDNSRYNLDDFFKQLLGPAAQYVNAYFQS</sequence>
<keyword evidence="1" id="KW-1133">Transmembrane helix</keyword>
<feature type="transmembrane region" description="Helical" evidence="1">
    <location>
        <begin position="32"/>
        <end position="48"/>
    </location>
</feature>
<organism evidence="2 3">
    <name type="scientific">Fictibacillus aquaticus</name>
    <dbReference type="NCBI Taxonomy" id="2021314"/>
    <lineage>
        <taxon>Bacteria</taxon>
        <taxon>Bacillati</taxon>
        <taxon>Bacillota</taxon>
        <taxon>Bacilli</taxon>
        <taxon>Bacillales</taxon>
        <taxon>Fictibacillaceae</taxon>
        <taxon>Fictibacillus</taxon>
    </lineage>
</organism>
<keyword evidence="1" id="KW-0472">Membrane</keyword>
<gene>
    <name evidence="2" type="ORF">CGZ90_15090</name>
</gene>
<dbReference type="EMBL" id="NOII01000010">
    <property type="protein sequence ID" value="OYD56878.1"/>
    <property type="molecule type" value="Genomic_DNA"/>
</dbReference>
<evidence type="ECO:0000313" key="3">
    <source>
        <dbReference type="Proteomes" id="UP000215059"/>
    </source>
</evidence>
<comment type="caution">
    <text evidence="2">The sequence shown here is derived from an EMBL/GenBank/DDBJ whole genome shotgun (WGS) entry which is preliminary data.</text>
</comment>
<reference evidence="2 3" key="1">
    <citation type="submission" date="2017-07" db="EMBL/GenBank/DDBJ databases">
        <title>Fictibacillus sp. nov. GDSW-R2A3 Genome sequencing and assembly.</title>
        <authorList>
            <person name="Mayilraj S."/>
        </authorList>
    </citation>
    <scope>NUCLEOTIDE SEQUENCE [LARGE SCALE GENOMIC DNA]</scope>
    <source>
        <strain evidence="2 3">GDSW-R2A3</strain>
    </source>
</reference>
<evidence type="ECO:0000313" key="2">
    <source>
        <dbReference type="EMBL" id="OYD56878.1"/>
    </source>
</evidence>
<evidence type="ECO:0000256" key="1">
    <source>
        <dbReference type="SAM" id="Phobius"/>
    </source>
</evidence>
<proteinExistence type="predicted"/>